<sequence length="88" mass="10359">MDKGIYGNSQHCTIATKNLNRKIQTGVSTRYSYTDSFCICCSIPDNFFCLILTMLFNDFSHISFPFFNCFWHRHASKNPFQVVYFCFQ</sequence>
<reference evidence="1" key="1">
    <citation type="submission" date="2014-11" db="EMBL/GenBank/DDBJ databases">
        <authorList>
            <person name="Amaro Gonzalez C."/>
        </authorList>
    </citation>
    <scope>NUCLEOTIDE SEQUENCE</scope>
</reference>
<name>A0A0E9XDM3_ANGAN</name>
<protein>
    <submittedName>
        <fullName evidence="1">Uncharacterized protein</fullName>
    </submittedName>
</protein>
<accession>A0A0E9XDM3</accession>
<organism evidence="1">
    <name type="scientific">Anguilla anguilla</name>
    <name type="common">European freshwater eel</name>
    <name type="synonym">Muraena anguilla</name>
    <dbReference type="NCBI Taxonomy" id="7936"/>
    <lineage>
        <taxon>Eukaryota</taxon>
        <taxon>Metazoa</taxon>
        <taxon>Chordata</taxon>
        <taxon>Craniata</taxon>
        <taxon>Vertebrata</taxon>
        <taxon>Euteleostomi</taxon>
        <taxon>Actinopterygii</taxon>
        <taxon>Neopterygii</taxon>
        <taxon>Teleostei</taxon>
        <taxon>Anguilliformes</taxon>
        <taxon>Anguillidae</taxon>
        <taxon>Anguilla</taxon>
    </lineage>
</organism>
<dbReference type="EMBL" id="GBXM01008016">
    <property type="protein sequence ID" value="JAI00562.1"/>
    <property type="molecule type" value="Transcribed_RNA"/>
</dbReference>
<dbReference type="AlphaFoldDB" id="A0A0E9XDM3"/>
<evidence type="ECO:0000313" key="1">
    <source>
        <dbReference type="EMBL" id="JAI00562.1"/>
    </source>
</evidence>
<proteinExistence type="predicted"/>
<reference evidence="1" key="2">
    <citation type="journal article" date="2015" name="Fish Shellfish Immunol.">
        <title>Early steps in the European eel (Anguilla anguilla)-Vibrio vulnificus interaction in the gills: Role of the RtxA13 toxin.</title>
        <authorList>
            <person name="Callol A."/>
            <person name="Pajuelo D."/>
            <person name="Ebbesson L."/>
            <person name="Teles M."/>
            <person name="MacKenzie S."/>
            <person name="Amaro C."/>
        </authorList>
    </citation>
    <scope>NUCLEOTIDE SEQUENCE</scope>
</reference>